<organism evidence="2 3">
    <name type="scientific">Venturia effusa</name>
    <dbReference type="NCBI Taxonomy" id="50376"/>
    <lineage>
        <taxon>Eukaryota</taxon>
        <taxon>Fungi</taxon>
        <taxon>Dikarya</taxon>
        <taxon>Ascomycota</taxon>
        <taxon>Pezizomycotina</taxon>
        <taxon>Dothideomycetes</taxon>
        <taxon>Pleosporomycetidae</taxon>
        <taxon>Venturiales</taxon>
        <taxon>Venturiaceae</taxon>
        <taxon>Venturia</taxon>
    </lineage>
</organism>
<protein>
    <recommendedName>
        <fullName evidence="4">Zona occludens toxin N-terminal domain-containing protein</fullName>
    </recommendedName>
</protein>
<feature type="region of interest" description="Disordered" evidence="1">
    <location>
        <begin position="229"/>
        <end position="248"/>
    </location>
</feature>
<dbReference type="Gene3D" id="3.40.50.300">
    <property type="entry name" value="P-loop containing nucleotide triphosphate hydrolases"/>
    <property type="match status" value="1"/>
</dbReference>
<evidence type="ECO:0000256" key="1">
    <source>
        <dbReference type="SAM" id="MobiDB-lite"/>
    </source>
</evidence>
<evidence type="ECO:0000313" key="3">
    <source>
        <dbReference type="Proteomes" id="UP000316270"/>
    </source>
</evidence>
<dbReference type="InterPro" id="IPR027417">
    <property type="entry name" value="P-loop_NTPase"/>
</dbReference>
<keyword evidence="3" id="KW-1185">Reference proteome</keyword>
<name>A0A517L9R8_9PEZI</name>
<dbReference type="OrthoDB" id="2316594at2759"/>
<feature type="compositionally biased region" description="Gly residues" evidence="1">
    <location>
        <begin position="238"/>
        <end position="247"/>
    </location>
</feature>
<proteinExistence type="predicted"/>
<dbReference type="AlphaFoldDB" id="A0A517L9R8"/>
<sequence>MMSRSKAKTLATEREAFTSFLQATHLTGVGNSKRTRMEEEMQMTPLFSCSAQEAASANNLGTFPQYGLLGHAIPMPFERPTDVIDPILLNTDTPCSHCEAAHLCSQGIPVTILVSPSNFAVMSSKYASIPGAQNNITVEKLYLHESYLSTERLMRLMAFGDDASTAPLYLQTILKILRSMATESQGASAFDYSNFKKRLELENLTGQQNQPLQLRLDILESFMGISGQNEDPNRIKGGRGGRGGFRGRGSRGFRAPMLQALASPIMPKPNVQKLLAGKSGTLTIVDLTDPTIDTNTACVLFDIALTIFMEKTPCGRIVGLDEAHNYLHNGPASENFTNNLLKAVREQRHRAARVVVATQEPTVSPKFLELCSMIFVHGFNSPDWFKMLRNHVGGAEGVCLDFEKKGRRFMDEIIELDTGESFLFARSALLDAVDGSPVKLGAQVRKFRTRQRLTDDGGRSQNVTKQTVVESKSNIW</sequence>
<evidence type="ECO:0000313" key="2">
    <source>
        <dbReference type="EMBL" id="QDS72373.1"/>
    </source>
</evidence>
<dbReference type="EMBL" id="CP042191">
    <property type="protein sequence ID" value="QDS72373.1"/>
    <property type="molecule type" value="Genomic_DNA"/>
</dbReference>
<accession>A0A517L9R8</accession>
<gene>
    <name evidence="2" type="ORF">FKW77_008357</name>
</gene>
<reference evidence="2 3" key="1">
    <citation type="submission" date="2019-07" db="EMBL/GenBank/DDBJ databases">
        <title>Finished genome of Venturia effusa.</title>
        <authorList>
            <person name="Young C.A."/>
            <person name="Cox M.P."/>
            <person name="Ganley A.R.D."/>
            <person name="David W.J."/>
        </authorList>
    </citation>
    <scope>NUCLEOTIDE SEQUENCE [LARGE SCALE GENOMIC DNA]</scope>
    <source>
        <strain evidence="3">albino</strain>
    </source>
</reference>
<evidence type="ECO:0008006" key="4">
    <source>
        <dbReference type="Google" id="ProtNLM"/>
    </source>
</evidence>
<dbReference type="Proteomes" id="UP000316270">
    <property type="component" value="Chromosome 7"/>
</dbReference>
<dbReference type="STRING" id="50376.A0A517L9R8"/>